<dbReference type="KEGG" id="rpm:RSPPHO_00878"/>
<accession>H6SRH5</accession>
<dbReference type="SUPFAM" id="SSF47616">
    <property type="entry name" value="GST C-terminal domain-like"/>
    <property type="match status" value="1"/>
</dbReference>
<dbReference type="OrthoDB" id="9794721at2"/>
<dbReference type="PROSITE" id="PS50404">
    <property type="entry name" value="GST_NTER"/>
    <property type="match status" value="1"/>
</dbReference>
<dbReference type="EMBL" id="HE663493">
    <property type="protein sequence ID" value="CCG07504.1"/>
    <property type="molecule type" value="Genomic_DNA"/>
</dbReference>
<dbReference type="Gene3D" id="1.20.1050.10">
    <property type="match status" value="1"/>
</dbReference>
<dbReference type="InterPro" id="IPR036282">
    <property type="entry name" value="Glutathione-S-Trfase_C_sf"/>
</dbReference>
<dbReference type="GO" id="GO:0006749">
    <property type="term" value="P:glutathione metabolic process"/>
    <property type="evidence" value="ECO:0007669"/>
    <property type="project" value="TreeGrafter"/>
</dbReference>
<sequence>MRKLYHHELSPASRKVRVALAEKRLEFDPVIEETWVRNESFLALNPEGEVPVLVEAEGYVLADAWAICEYLEDSYPDPPLLGTDPLMRAEVRRLVAWFDRKFNREVTEPIVQEKLIKRVVSGGTPDSRLIRAGRANIHTHLRYIAWLIHRRRWLAGDMMTYADITAACHLSLVDYAGDVPWEEHPQAKDWYAIIKSRPSFRPLLEEWIANIRPPRHYADLDF</sequence>
<evidence type="ECO:0000313" key="5">
    <source>
        <dbReference type="Proteomes" id="UP000033220"/>
    </source>
</evidence>
<organism evidence="4 5">
    <name type="scientific">Pararhodospirillum photometricum DSM 122</name>
    <dbReference type="NCBI Taxonomy" id="1150469"/>
    <lineage>
        <taxon>Bacteria</taxon>
        <taxon>Pseudomonadati</taxon>
        <taxon>Pseudomonadota</taxon>
        <taxon>Alphaproteobacteria</taxon>
        <taxon>Rhodospirillales</taxon>
        <taxon>Rhodospirillaceae</taxon>
        <taxon>Pararhodospirillum</taxon>
    </lineage>
</organism>
<dbReference type="PROSITE" id="PS50405">
    <property type="entry name" value="GST_CTER"/>
    <property type="match status" value="1"/>
</dbReference>
<gene>
    <name evidence="4" type="ORF">RSPPHO_00878</name>
</gene>
<dbReference type="Gene3D" id="3.40.30.10">
    <property type="entry name" value="Glutaredoxin"/>
    <property type="match status" value="1"/>
</dbReference>
<name>H6SRH5_PARPM</name>
<dbReference type="InterPro" id="IPR004045">
    <property type="entry name" value="Glutathione_S-Trfase_N"/>
</dbReference>
<dbReference type="Pfam" id="PF13410">
    <property type="entry name" value="GST_C_2"/>
    <property type="match status" value="1"/>
</dbReference>
<dbReference type="PANTHER" id="PTHR43969">
    <property type="entry name" value="GLUTATHIONE S TRANSFERASE D10, ISOFORM A-RELATED"/>
    <property type="match status" value="1"/>
</dbReference>
<keyword evidence="4" id="KW-0808">Transferase</keyword>
<dbReference type="HOGENOM" id="CLU_011226_5_3_5"/>
<dbReference type="CDD" id="cd00299">
    <property type="entry name" value="GST_C_family"/>
    <property type="match status" value="1"/>
</dbReference>
<dbReference type="eggNOG" id="COG0625">
    <property type="taxonomic scope" value="Bacteria"/>
</dbReference>
<dbReference type="STRING" id="1150469.RSPPHO_00878"/>
<dbReference type="SFLD" id="SFLDS00019">
    <property type="entry name" value="Glutathione_Transferase_(cytos"/>
    <property type="match status" value="1"/>
</dbReference>
<dbReference type="InterPro" id="IPR036249">
    <property type="entry name" value="Thioredoxin-like_sf"/>
</dbReference>
<dbReference type="GO" id="GO:0004364">
    <property type="term" value="F:glutathione transferase activity"/>
    <property type="evidence" value="ECO:0007669"/>
    <property type="project" value="UniProtKB-EC"/>
</dbReference>
<dbReference type="SFLD" id="SFLDG00358">
    <property type="entry name" value="Main_(cytGST)"/>
    <property type="match status" value="1"/>
</dbReference>
<evidence type="ECO:0000259" key="2">
    <source>
        <dbReference type="PROSITE" id="PS50404"/>
    </source>
</evidence>
<reference evidence="4 5" key="1">
    <citation type="submission" date="2012-02" db="EMBL/GenBank/DDBJ databases">
        <title>Shotgun genome sequence of Phaeospirillum photometricum DSM 122.</title>
        <authorList>
            <person name="Duquesne K."/>
            <person name="Sturgis J."/>
        </authorList>
    </citation>
    <scope>NUCLEOTIDE SEQUENCE [LARGE SCALE GENOMIC DNA]</scope>
    <source>
        <strain evidence="5">DSM122</strain>
    </source>
</reference>
<dbReference type="InterPro" id="IPR040079">
    <property type="entry name" value="Glutathione_S-Trfase"/>
</dbReference>
<dbReference type="EC" id="2.5.1.18" evidence="4"/>
<dbReference type="RefSeq" id="WP_014414144.1">
    <property type="nucleotide sequence ID" value="NC_017059.1"/>
</dbReference>
<evidence type="ECO:0000313" key="4">
    <source>
        <dbReference type="EMBL" id="CCG07504.1"/>
    </source>
</evidence>
<dbReference type="Proteomes" id="UP000033220">
    <property type="component" value="Chromosome DSM 122"/>
</dbReference>
<evidence type="ECO:0000259" key="3">
    <source>
        <dbReference type="PROSITE" id="PS50405"/>
    </source>
</evidence>
<feature type="domain" description="GST N-terminal" evidence="2">
    <location>
        <begin position="1"/>
        <end position="79"/>
    </location>
</feature>
<proteinExistence type="predicted"/>
<dbReference type="Pfam" id="PF13409">
    <property type="entry name" value="GST_N_2"/>
    <property type="match status" value="1"/>
</dbReference>
<protein>
    <submittedName>
        <fullName evidence="4">Glutathione S-transferase-like</fullName>
        <ecNumber evidence="4">2.5.1.18</ecNumber>
    </submittedName>
</protein>
<dbReference type="AlphaFoldDB" id="H6SRH5"/>
<dbReference type="InterPro" id="IPR010987">
    <property type="entry name" value="Glutathione-S-Trfase_C-like"/>
</dbReference>
<feature type="domain" description="GST C-terminal" evidence="3">
    <location>
        <begin position="84"/>
        <end position="217"/>
    </location>
</feature>
<keyword evidence="5" id="KW-1185">Reference proteome</keyword>
<dbReference type="SUPFAM" id="SSF52833">
    <property type="entry name" value="Thioredoxin-like"/>
    <property type="match status" value="1"/>
</dbReference>
<evidence type="ECO:0000256" key="1">
    <source>
        <dbReference type="ARBA" id="ARBA00011738"/>
    </source>
</evidence>
<dbReference type="PATRIC" id="fig|1150469.3.peg.1012"/>
<comment type="subunit">
    <text evidence="1">Homodimer.</text>
</comment>
<dbReference type="PANTHER" id="PTHR43969:SF9">
    <property type="entry name" value="GLUTATHIONE S TRANSFERASE D10, ISOFORM A-RELATED"/>
    <property type="match status" value="1"/>
</dbReference>